<dbReference type="Proteomes" id="UP000660110">
    <property type="component" value="Unassembled WGS sequence"/>
</dbReference>
<dbReference type="InterPro" id="IPR000843">
    <property type="entry name" value="HTH_LacI"/>
</dbReference>
<dbReference type="SUPFAM" id="SSF47413">
    <property type="entry name" value="lambda repressor-like DNA-binding domains"/>
    <property type="match status" value="1"/>
</dbReference>
<comment type="caution">
    <text evidence="5">The sequence shown here is derived from an EMBL/GenBank/DDBJ whole genome shotgun (WGS) entry which is preliminary data.</text>
</comment>
<dbReference type="PROSITE" id="PS50932">
    <property type="entry name" value="HTH_LACI_2"/>
    <property type="match status" value="1"/>
</dbReference>
<keyword evidence="3" id="KW-0804">Transcription</keyword>
<keyword evidence="6" id="KW-1185">Reference proteome</keyword>
<dbReference type="CDD" id="cd01542">
    <property type="entry name" value="PBP1_TreR-like"/>
    <property type="match status" value="1"/>
</dbReference>
<reference evidence="5" key="1">
    <citation type="journal article" date="2014" name="Int. J. Syst. Evol. Microbiol.">
        <title>Complete genome sequence of Corynebacterium casei LMG S-19264T (=DSM 44701T), isolated from a smear-ripened cheese.</title>
        <authorList>
            <consortium name="US DOE Joint Genome Institute (JGI-PGF)"/>
            <person name="Walter F."/>
            <person name="Albersmeier A."/>
            <person name="Kalinowski J."/>
            <person name="Ruckert C."/>
        </authorList>
    </citation>
    <scope>NUCLEOTIDE SEQUENCE</scope>
    <source>
        <strain evidence="5">CGMCC 1.12153</strain>
    </source>
</reference>
<keyword evidence="2" id="KW-0238">DNA-binding</keyword>
<evidence type="ECO:0000313" key="5">
    <source>
        <dbReference type="EMBL" id="GGF30457.1"/>
    </source>
</evidence>
<dbReference type="InterPro" id="IPR028082">
    <property type="entry name" value="Peripla_BP_I"/>
</dbReference>
<gene>
    <name evidence="5" type="primary">ccpA</name>
    <name evidence="5" type="ORF">GCM10010954_31970</name>
</gene>
<feature type="domain" description="HTH lacI-type" evidence="4">
    <location>
        <begin position="2"/>
        <end position="56"/>
    </location>
</feature>
<dbReference type="RefSeq" id="WP_188378511.1">
    <property type="nucleotide sequence ID" value="NZ_BMEL01000004.1"/>
</dbReference>
<organism evidence="5 6">
    <name type="scientific">Halobacillus andaensis</name>
    <dbReference type="NCBI Taxonomy" id="1176239"/>
    <lineage>
        <taxon>Bacteria</taxon>
        <taxon>Bacillati</taxon>
        <taxon>Bacillota</taxon>
        <taxon>Bacilli</taxon>
        <taxon>Bacillales</taxon>
        <taxon>Bacillaceae</taxon>
        <taxon>Halobacillus</taxon>
    </lineage>
</organism>
<dbReference type="PRINTS" id="PR00036">
    <property type="entry name" value="HTHLACI"/>
</dbReference>
<dbReference type="Pfam" id="PF13377">
    <property type="entry name" value="Peripla_BP_3"/>
    <property type="match status" value="1"/>
</dbReference>
<dbReference type="SUPFAM" id="SSF53822">
    <property type="entry name" value="Periplasmic binding protein-like I"/>
    <property type="match status" value="1"/>
</dbReference>
<accession>A0A917B7T3</accession>
<sequence>MTTINDIAKMANVSRTTVSRVLNNNGYVSEEVRKRIIQIVEETGYIPSLSAKSLRTKKSGVIGVIIPRIDTETASRVVSGINEVVAKENFQILLTDTELDKQKEIEYIRLLQSRHVDGIILLATNINDHLISTIQDVELPFISLGQDLPGVTSILYDDYHAAVDMINMLVSKGHERIAFIGVSEEDPSVGVLRKKGYLDALAKYGYAVKDSWLETGDFSIESGYEAMKKIIKNSDKELPTAVFVVTDRMAIGAMEYLREQGFRIPEDVAVVGIGASTMSQYVTPSLTTVDYFNKEAGQKAAQLLLEQLKQKKEKEKFVQTYRLIKRDSV</sequence>
<dbReference type="GO" id="GO:0003700">
    <property type="term" value="F:DNA-binding transcription factor activity"/>
    <property type="evidence" value="ECO:0007669"/>
    <property type="project" value="TreeGrafter"/>
</dbReference>
<protein>
    <submittedName>
        <fullName evidence="5">LacI family transcriptional regulator</fullName>
    </submittedName>
</protein>
<dbReference type="InterPro" id="IPR010982">
    <property type="entry name" value="Lambda_DNA-bd_dom_sf"/>
</dbReference>
<evidence type="ECO:0000313" key="6">
    <source>
        <dbReference type="Proteomes" id="UP000660110"/>
    </source>
</evidence>
<dbReference type="PANTHER" id="PTHR30146:SF146">
    <property type="entry name" value="HTH-TYPE TRANSCRIPTIONAL REGULATOR TRER"/>
    <property type="match status" value="1"/>
</dbReference>
<dbReference type="Pfam" id="PF00356">
    <property type="entry name" value="LacI"/>
    <property type="match status" value="1"/>
</dbReference>
<dbReference type="Gene3D" id="1.10.260.40">
    <property type="entry name" value="lambda repressor-like DNA-binding domains"/>
    <property type="match status" value="1"/>
</dbReference>
<evidence type="ECO:0000256" key="1">
    <source>
        <dbReference type="ARBA" id="ARBA00023015"/>
    </source>
</evidence>
<dbReference type="AlphaFoldDB" id="A0A917B7T3"/>
<dbReference type="Gene3D" id="3.40.50.2300">
    <property type="match status" value="2"/>
</dbReference>
<dbReference type="PANTHER" id="PTHR30146">
    <property type="entry name" value="LACI-RELATED TRANSCRIPTIONAL REPRESSOR"/>
    <property type="match status" value="1"/>
</dbReference>
<proteinExistence type="predicted"/>
<dbReference type="GO" id="GO:0000976">
    <property type="term" value="F:transcription cis-regulatory region binding"/>
    <property type="evidence" value="ECO:0007669"/>
    <property type="project" value="TreeGrafter"/>
</dbReference>
<dbReference type="InterPro" id="IPR046335">
    <property type="entry name" value="LacI/GalR-like_sensor"/>
</dbReference>
<dbReference type="PROSITE" id="PS00356">
    <property type="entry name" value="HTH_LACI_1"/>
    <property type="match status" value="1"/>
</dbReference>
<evidence type="ECO:0000259" key="4">
    <source>
        <dbReference type="PROSITE" id="PS50932"/>
    </source>
</evidence>
<evidence type="ECO:0000256" key="2">
    <source>
        <dbReference type="ARBA" id="ARBA00023125"/>
    </source>
</evidence>
<name>A0A917B7T3_HALAA</name>
<keyword evidence="1" id="KW-0805">Transcription regulation</keyword>
<dbReference type="SMART" id="SM00354">
    <property type="entry name" value="HTH_LACI"/>
    <property type="match status" value="1"/>
</dbReference>
<dbReference type="CDD" id="cd01392">
    <property type="entry name" value="HTH_LacI"/>
    <property type="match status" value="1"/>
</dbReference>
<evidence type="ECO:0000256" key="3">
    <source>
        <dbReference type="ARBA" id="ARBA00023163"/>
    </source>
</evidence>
<reference evidence="5" key="2">
    <citation type="submission" date="2020-09" db="EMBL/GenBank/DDBJ databases">
        <authorList>
            <person name="Sun Q."/>
            <person name="Zhou Y."/>
        </authorList>
    </citation>
    <scope>NUCLEOTIDE SEQUENCE</scope>
    <source>
        <strain evidence="5">CGMCC 1.12153</strain>
    </source>
</reference>
<dbReference type="EMBL" id="BMEL01000004">
    <property type="protein sequence ID" value="GGF30457.1"/>
    <property type="molecule type" value="Genomic_DNA"/>
</dbReference>